<evidence type="ECO:0000313" key="6">
    <source>
        <dbReference type="EMBL" id="ODQ47117.1"/>
    </source>
</evidence>
<proteinExistence type="inferred from homology"/>
<dbReference type="GO" id="GO:0006487">
    <property type="term" value="P:protein N-linked glycosylation"/>
    <property type="evidence" value="ECO:0007669"/>
    <property type="project" value="TreeGrafter"/>
</dbReference>
<dbReference type="PANTHER" id="PTHR31306">
    <property type="entry name" value="ALPHA-1,6-MANNOSYLTRANSFERASE MNN11-RELATED"/>
    <property type="match status" value="1"/>
</dbReference>
<feature type="region of interest" description="Disordered" evidence="4">
    <location>
        <begin position="1"/>
        <end position="20"/>
    </location>
</feature>
<dbReference type="STRING" id="763406.A0A1E3NLV2"/>
<dbReference type="PANTHER" id="PTHR31306:SF5">
    <property type="entry name" value="ALPHA-1,6-MANNOSYLTRANSFERASE MNN10-RELATED"/>
    <property type="match status" value="1"/>
</dbReference>
<organism evidence="6 7">
    <name type="scientific">Pichia membranifaciens NRRL Y-2026</name>
    <dbReference type="NCBI Taxonomy" id="763406"/>
    <lineage>
        <taxon>Eukaryota</taxon>
        <taxon>Fungi</taxon>
        <taxon>Dikarya</taxon>
        <taxon>Ascomycota</taxon>
        <taxon>Saccharomycotina</taxon>
        <taxon>Pichiomycetes</taxon>
        <taxon>Pichiales</taxon>
        <taxon>Pichiaceae</taxon>
        <taxon>Pichia</taxon>
    </lineage>
</organism>
<feature type="transmembrane region" description="Helical" evidence="5">
    <location>
        <begin position="39"/>
        <end position="57"/>
    </location>
</feature>
<evidence type="ECO:0000256" key="5">
    <source>
        <dbReference type="SAM" id="Phobius"/>
    </source>
</evidence>
<dbReference type="OrthoDB" id="205108at2759"/>
<reference evidence="6 7" key="1">
    <citation type="journal article" date="2016" name="Proc. Natl. Acad. Sci. U.S.A.">
        <title>Comparative genomics of biotechnologically important yeasts.</title>
        <authorList>
            <person name="Riley R."/>
            <person name="Haridas S."/>
            <person name="Wolfe K.H."/>
            <person name="Lopes M.R."/>
            <person name="Hittinger C.T."/>
            <person name="Goeker M."/>
            <person name="Salamov A.A."/>
            <person name="Wisecaver J.H."/>
            <person name="Long T.M."/>
            <person name="Calvey C.H."/>
            <person name="Aerts A.L."/>
            <person name="Barry K.W."/>
            <person name="Choi C."/>
            <person name="Clum A."/>
            <person name="Coughlan A.Y."/>
            <person name="Deshpande S."/>
            <person name="Douglass A.P."/>
            <person name="Hanson S.J."/>
            <person name="Klenk H.-P."/>
            <person name="LaButti K.M."/>
            <person name="Lapidus A."/>
            <person name="Lindquist E.A."/>
            <person name="Lipzen A.M."/>
            <person name="Meier-Kolthoff J.P."/>
            <person name="Ohm R.A."/>
            <person name="Otillar R.P."/>
            <person name="Pangilinan J.L."/>
            <person name="Peng Y."/>
            <person name="Rokas A."/>
            <person name="Rosa C.A."/>
            <person name="Scheuner C."/>
            <person name="Sibirny A.A."/>
            <person name="Slot J.C."/>
            <person name="Stielow J.B."/>
            <person name="Sun H."/>
            <person name="Kurtzman C.P."/>
            <person name="Blackwell M."/>
            <person name="Grigoriev I.V."/>
            <person name="Jeffries T.W."/>
        </authorList>
    </citation>
    <scope>NUCLEOTIDE SEQUENCE [LARGE SCALE GENOMIC DNA]</scope>
    <source>
        <strain evidence="6 7">NRRL Y-2026</strain>
    </source>
</reference>
<dbReference type="Gene3D" id="3.90.550.10">
    <property type="entry name" value="Spore Coat Polysaccharide Biosynthesis Protein SpsA, Chain A"/>
    <property type="match status" value="1"/>
</dbReference>
<sequence>MSSNYREDVDYEDTTGKDKSQRNRRLIGAAVLEYVKRPMTLPLFLVVVLGLLVFDVVPMGRGTVLLDPFLGGSIDPQTHDFFAPTQQNYNFYNRINQYLSPNHEPLGFQNIQFSRVRTTPGSPPVVANPGIYPFNNLDPADEQLKAITANYKAQNGFLKTLGYILTLGGRLSKNQLPKRKIYIILGSSPNIGIEREMSRQNWLVEKISTLNKKAYARRHNYELVFQNSANNIASTVRTDTLDSISGHQKRYQHESREGWERFDLMRQVMRTHSYNNPNVEEWYWYLDLHTMIMQPERSLEEVVFSVIEKASRSGAFLYHADNLDAIGDGDMTWSTLAHRREFGRLDLDPESSKLTHKDIDLILTEDCYGISLSSFLLRRSKWSELLLDMLWEPVMYRQMHTEWSKLERNDLPHKYGFLLNEGNENKESYRGAPSEMEERNCLEYFLSTQAWLRTRTAVLPARVFNSLSNDSCVIDTESTLDLIDMEMDDDLIDALLDSDDLDLLIIKEKLSANAMSSKFKELTSRVHDLHYDTSDFLFSFSACGGDCADRVKDAMAWYKKIHGKQIFEDI</sequence>
<evidence type="ECO:0000256" key="4">
    <source>
        <dbReference type="SAM" id="MobiDB-lite"/>
    </source>
</evidence>
<accession>A0A1E3NLV2</accession>
<keyword evidence="5" id="KW-0812">Transmembrane</keyword>
<dbReference type="AlphaFoldDB" id="A0A1E3NLV2"/>
<name>A0A1E3NLV2_9ASCO</name>
<evidence type="ECO:0000256" key="3">
    <source>
        <dbReference type="ARBA" id="ARBA00022679"/>
    </source>
</evidence>
<keyword evidence="5" id="KW-1133">Transmembrane helix</keyword>
<dbReference type="RefSeq" id="XP_019018230.1">
    <property type="nucleotide sequence ID" value="XM_019160674.1"/>
</dbReference>
<evidence type="ECO:0000256" key="2">
    <source>
        <dbReference type="ARBA" id="ARBA00022676"/>
    </source>
</evidence>
<dbReference type="GeneID" id="30177361"/>
<dbReference type="GO" id="GO:0016757">
    <property type="term" value="F:glycosyltransferase activity"/>
    <property type="evidence" value="ECO:0007669"/>
    <property type="project" value="UniProtKB-KW"/>
</dbReference>
<evidence type="ECO:0008006" key="8">
    <source>
        <dbReference type="Google" id="ProtNLM"/>
    </source>
</evidence>
<dbReference type="EMBL" id="KV454002">
    <property type="protein sequence ID" value="ODQ47117.1"/>
    <property type="molecule type" value="Genomic_DNA"/>
</dbReference>
<comment type="similarity">
    <text evidence="1">Belongs to the glycosyltransferase 34 family.</text>
</comment>
<keyword evidence="5" id="KW-0472">Membrane</keyword>
<evidence type="ECO:0000313" key="7">
    <source>
        <dbReference type="Proteomes" id="UP000094455"/>
    </source>
</evidence>
<keyword evidence="2" id="KW-0328">Glycosyltransferase</keyword>
<dbReference type="Proteomes" id="UP000094455">
    <property type="component" value="Unassembled WGS sequence"/>
</dbReference>
<protein>
    <recommendedName>
        <fullName evidence="8">Glycosyltransferase family 34 protein</fullName>
    </recommendedName>
</protein>
<keyword evidence="7" id="KW-1185">Reference proteome</keyword>
<dbReference type="Pfam" id="PF05637">
    <property type="entry name" value="Glyco_transf_34"/>
    <property type="match status" value="1"/>
</dbReference>
<dbReference type="GO" id="GO:0000139">
    <property type="term" value="C:Golgi membrane"/>
    <property type="evidence" value="ECO:0007669"/>
    <property type="project" value="TreeGrafter"/>
</dbReference>
<dbReference type="InterPro" id="IPR029044">
    <property type="entry name" value="Nucleotide-diphossugar_trans"/>
</dbReference>
<gene>
    <name evidence="6" type="ORF">PICMEDRAFT_15114</name>
</gene>
<dbReference type="InterPro" id="IPR008630">
    <property type="entry name" value="Glyco_trans_34"/>
</dbReference>
<evidence type="ECO:0000256" key="1">
    <source>
        <dbReference type="ARBA" id="ARBA00005664"/>
    </source>
</evidence>
<keyword evidence="3" id="KW-0808">Transferase</keyword>